<dbReference type="Pfam" id="PF00005">
    <property type="entry name" value="ABC_tran"/>
    <property type="match status" value="1"/>
</dbReference>
<protein>
    <submittedName>
        <fullName evidence="5">ATP-binding cassette domain-containing protein</fullName>
    </submittedName>
</protein>
<dbReference type="InterPro" id="IPR003439">
    <property type="entry name" value="ABC_transporter-like_ATP-bd"/>
</dbReference>
<dbReference type="Proteomes" id="UP001322664">
    <property type="component" value="Chromosome"/>
</dbReference>
<reference evidence="5 6" key="1">
    <citation type="submission" date="2023-09" db="EMBL/GenBank/DDBJ databases">
        <authorList>
            <person name="Page C.A."/>
            <person name="Perez-Diaz I.M."/>
        </authorList>
    </citation>
    <scope>NUCLEOTIDE SEQUENCE [LARGE SCALE GENOMIC DNA]</scope>
    <source>
        <strain evidence="5 6">Ll15</strain>
    </source>
</reference>
<organism evidence="5 6">
    <name type="scientific">Lysinibacillus louembei</name>
    <dbReference type="NCBI Taxonomy" id="1470088"/>
    <lineage>
        <taxon>Bacteria</taxon>
        <taxon>Bacillati</taxon>
        <taxon>Bacillota</taxon>
        <taxon>Bacilli</taxon>
        <taxon>Bacillales</taxon>
        <taxon>Bacillaceae</taxon>
        <taxon>Lysinibacillus</taxon>
    </lineage>
</organism>
<gene>
    <name evidence="5" type="ORF">R6U77_12915</name>
</gene>
<accession>A0ABZ0RUA0</accession>
<dbReference type="Gene3D" id="3.40.50.300">
    <property type="entry name" value="P-loop containing nucleotide triphosphate hydrolases"/>
    <property type="match status" value="1"/>
</dbReference>
<dbReference type="SUPFAM" id="SSF52540">
    <property type="entry name" value="P-loop containing nucleoside triphosphate hydrolases"/>
    <property type="match status" value="1"/>
</dbReference>
<evidence type="ECO:0000313" key="6">
    <source>
        <dbReference type="Proteomes" id="UP001322664"/>
    </source>
</evidence>
<dbReference type="GO" id="GO:0005524">
    <property type="term" value="F:ATP binding"/>
    <property type="evidence" value="ECO:0007669"/>
    <property type="project" value="UniProtKB-KW"/>
</dbReference>
<comment type="similarity">
    <text evidence="1">Belongs to the ABC transporter superfamily.</text>
</comment>
<evidence type="ECO:0000256" key="2">
    <source>
        <dbReference type="ARBA" id="ARBA00022741"/>
    </source>
</evidence>
<dbReference type="InterPro" id="IPR003593">
    <property type="entry name" value="AAA+_ATPase"/>
</dbReference>
<keyword evidence="6" id="KW-1185">Reference proteome</keyword>
<dbReference type="EMBL" id="CP137624">
    <property type="protein sequence ID" value="WPK10781.1"/>
    <property type="molecule type" value="Genomic_DNA"/>
</dbReference>
<evidence type="ECO:0000256" key="3">
    <source>
        <dbReference type="ARBA" id="ARBA00022840"/>
    </source>
</evidence>
<dbReference type="PANTHER" id="PTHR42798:SF7">
    <property type="entry name" value="ALPHA-D-RIBOSE 1-METHYLPHOSPHONATE 5-TRIPHOSPHATE SYNTHASE SUBUNIT PHNL"/>
    <property type="match status" value="1"/>
</dbReference>
<proteinExistence type="inferred from homology"/>
<feature type="domain" description="ABC transporter" evidence="4">
    <location>
        <begin position="2"/>
        <end position="221"/>
    </location>
</feature>
<evidence type="ECO:0000256" key="1">
    <source>
        <dbReference type="ARBA" id="ARBA00005417"/>
    </source>
</evidence>
<evidence type="ECO:0000313" key="5">
    <source>
        <dbReference type="EMBL" id="WPK10781.1"/>
    </source>
</evidence>
<dbReference type="InterPro" id="IPR027417">
    <property type="entry name" value="P-loop_NTPase"/>
</dbReference>
<dbReference type="PROSITE" id="PS50893">
    <property type="entry name" value="ABC_TRANSPORTER_2"/>
    <property type="match status" value="1"/>
</dbReference>
<keyword evidence="2" id="KW-0547">Nucleotide-binding</keyword>
<name>A0ABZ0RUA0_9BACI</name>
<dbReference type="SMART" id="SM00382">
    <property type="entry name" value="AAA"/>
    <property type="match status" value="1"/>
</dbReference>
<evidence type="ECO:0000259" key="4">
    <source>
        <dbReference type="PROSITE" id="PS50893"/>
    </source>
</evidence>
<dbReference type="RefSeq" id="WP_319835943.1">
    <property type="nucleotide sequence ID" value="NZ_CP137624.1"/>
</dbReference>
<keyword evidence="3 5" id="KW-0067">ATP-binding</keyword>
<dbReference type="PANTHER" id="PTHR42798">
    <property type="entry name" value="LIPOPROTEIN-RELEASING SYSTEM ATP-BINDING PROTEIN LOLD"/>
    <property type="match status" value="1"/>
</dbReference>
<sequence length="222" mass="25212">MIEIRNLCKSFITPASQANILHNISLTIEKGKWYTIIGDAGTGKTIFLGCVAGLLAPTIGEVLYDNIQIYQLSDKARSNYRRKHIGFVYQNFKFLPHYSIMDNVILPFIHDEPRKTLYPKALTLLQQAGIHAELFECFPEDLSSEEKYRVAIARALLGNPSVLIIDEPTAYLDAKACYEVLNLLSFYRNQGQTIIMATRDKEAAQLSDYTYKLIDKQLVQVD</sequence>